<dbReference type="OrthoDB" id="539213at2759"/>
<feature type="repeat" description="ANK" evidence="3">
    <location>
        <begin position="163"/>
        <end position="195"/>
    </location>
</feature>
<keyword evidence="1" id="KW-0677">Repeat</keyword>
<proteinExistence type="predicted"/>
<evidence type="ECO:0000256" key="1">
    <source>
        <dbReference type="ARBA" id="ARBA00022737"/>
    </source>
</evidence>
<evidence type="ECO:0000256" key="3">
    <source>
        <dbReference type="PROSITE-ProRule" id="PRU00023"/>
    </source>
</evidence>
<dbReference type="Pfam" id="PF12796">
    <property type="entry name" value="Ank_2"/>
    <property type="match status" value="2"/>
</dbReference>
<feature type="repeat" description="ANK" evidence="3">
    <location>
        <begin position="196"/>
        <end position="228"/>
    </location>
</feature>
<evidence type="ECO:0000313" key="4">
    <source>
        <dbReference type="EMBL" id="QSZ30427.1"/>
    </source>
</evidence>
<sequence length="257" mass="28078">MEKPSEDKYAIHQACRDGRSKILTPLSLHSKRMSTDNNLVAIVESLLNANPKLAFLKDDDERLPIHWAVSYGHLDIVVLLSNVKNFDPDVQDGSGWTPLMIAVSLKEGEDIVNLLLRKEADVNAKNFSDQTALHFATSKNNLPIVKLLLSQTPPASCRVKDKRGQYAIHRAAAIGSTPIVELLLKNKSPLNPTDVAGQTPLHHAVAEGHGDTAVALLKAGAETDKKDADGFLALELAPDSQVKKYIVQWAEMEGIDL</sequence>
<dbReference type="InterPro" id="IPR002110">
    <property type="entry name" value="Ankyrin_rpt"/>
</dbReference>
<feature type="repeat" description="ANK" evidence="3">
    <location>
        <begin position="94"/>
        <end position="127"/>
    </location>
</feature>
<dbReference type="EMBL" id="CP063405">
    <property type="protein sequence ID" value="QSZ30427.1"/>
    <property type="molecule type" value="Genomic_DNA"/>
</dbReference>
<keyword evidence="2 3" id="KW-0040">ANK repeat</keyword>
<reference evidence="4" key="1">
    <citation type="submission" date="2020-10" db="EMBL/GenBank/DDBJ databases">
        <title>Genome Sequence of Monilinia vaccinii-corymbosi Sheds Light on Mummy Berry Disease Infection of Blueberry and Mating Type.</title>
        <authorList>
            <person name="Yow A.G."/>
            <person name="Zhang Y."/>
            <person name="Bansal K."/>
            <person name="Eacker S.M."/>
            <person name="Sullivan S."/>
            <person name="Liachko I."/>
            <person name="Cubeta M.A."/>
            <person name="Rollins J.A."/>
            <person name="Ashrafi H."/>
        </authorList>
    </citation>
    <scope>NUCLEOTIDE SEQUENCE</scope>
    <source>
        <strain evidence="4">RL-1</strain>
    </source>
</reference>
<dbReference type="AlphaFoldDB" id="A0A8A3PA40"/>
<accession>A0A8A3PA40</accession>
<dbReference type="PANTHER" id="PTHR24171:SF9">
    <property type="entry name" value="ANKYRIN REPEAT DOMAIN-CONTAINING PROTEIN 39"/>
    <property type="match status" value="1"/>
</dbReference>
<dbReference type="PROSITE" id="PS50297">
    <property type="entry name" value="ANK_REP_REGION"/>
    <property type="match status" value="3"/>
</dbReference>
<dbReference type="SUPFAM" id="SSF48403">
    <property type="entry name" value="Ankyrin repeat"/>
    <property type="match status" value="1"/>
</dbReference>
<organism evidence="4 5">
    <name type="scientific">Monilinia vaccinii-corymbosi</name>
    <dbReference type="NCBI Taxonomy" id="61207"/>
    <lineage>
        <taxon>Eukaryota</taxon>
        <taxon>Fungi</taxon>
        <taxon>Dikarya</taxon>
        <taxon>Ascomycota</taxon>
        <taxon>Pezizomycotina</taxon>
        <taxon>Leotiomycetes</taxon>
        <taxon>Helotiales</taxon>
        <taxon>Sclerotiniaceae</taxon>
        <taxon>Monilinia</taxon>
    </lineage>
</organism>
<evidence type="ECO:0000256" key="2">
    <source>
        <dbReference type="ARBA" id="ARBA00023043"/>
    </source>
</evidence>
<dbReference type="Gene3D" id="1.25.40.20">
    <property type="entry name" value="Ankyrin repeat-containing domain"/>
    <property type="match status" value="2"/>
</dbReference>
<dbReference type="PANTHER" id="PTHR24171">
    <property type="entry name" value="ANKYRIN REPEAT DOMAIN-CONTAINING PROTEIN 39-RELATED"/>
    <property type="match status" value="1"/>
</dbReference>
<feature type="repeat" description="ANK" evidence="3">
    <location>
        <begin position="128"/>
        <end position="150"/>
    </location>
</feature>
<dbReference type="PROSITE" id="PS50088">
    <property type="entry name" value="ANK_REPEAT"/>
    <property type="match status" value="4"/>
</dbReference>
<dbReference type="Proteomes" id="UP000672032">
    <property type="component" value="Chromosome 1"/>
</dbReference>
<name>A0A8A3PA40_9HELO</name>
<protein>
    <submittedName>
        <fullName evidence="4">Uncharacterized protein</fullName>
    </submittedName>
</protein>
<dbReference type="InterPro" id="IPR036770">
    <property type="entry name" value="Ankyrin_rpt-contain_sf"/>
</dbReference>
<gene>
    <name evidence="4" type="ORF">DSL72_004950</name>
</gene>
<evidence type="ECO:0000313" key="5">
    <source>
        <dbReference type="Proteomes" id="UP000672032"/>
    </source>
</evidence>
<keyword evidence="5" id="KW-1185">Reference proteome</keyword>
<dbReference type="SMART" id="SM00248">
    <property type="entry name" value="ANK"/>
    <property type="match status" value="5"/>
</dbReference>